<keyword evidence="2" id="KW-1185">Reference proteome</keyword>
<dbReference type="InterPro" id="IPR029052">
    <property type="entry name" value="Metallo-depent_PP-like"/>
</dbReference>
<evidence type="ECO:0008006" key="3">
    <source>
        <dbReference type="Google" id="ProtNLM"/>
    </source>
</evidence>
<dbReference type="RefSeq" id="WP_161826908.1">
    <property type="nucleotide sequence ID" value="NZ_WVIC01000052.1"/>
</dbReference>
<dbReference type="Proteomes" id="UP000607397">
    <property type="component" value="Unassembled WGS sequence"/>
</dbReference>
<dbReference type="EMBL" id="WVIC01000052">
    <property type="protein sequence ID" value="NCJ08435.1"/>
    <property type="molecule type" value="Genomic_DNA"/>
</dbReference>
<evidence type="ECO:0000313" key="2">
    <source>
        <dbReference type="Proteomes" id="UP000607397"/>
    </source>
</evidence>
<dbReference type="Gene3D" id="3.60.21.10">
    <property type="match status" value="1"/>
</dbReference>
<proteinExistence type="predicted"/>
<evidence type="ECO:0000313" key="1">
    <source>
        <dbReference type="EMBL" id="NCJ08435.1"/>
    </source>
</evidence>
<organism evidence="1 2">
    <name type="scientific">Petrachloros mirabilis ULC683</name>
    <dbReference type="NCBI Taxonomy" id="2781853"/>
    <lineage>
        <taxon>Bacteria</taxon>
        <taxon>Bacillati</taxon>
        <taxon>Cyanobacteriota</taxon>
        <taxon>Cyanophyceae</taxon>
        <taxon>Synechococcales</taxon>
        <taxon>Petrachlorosaceae</taxon>
        <taxon>Petrachloros</taxon>
        <taxon>Petrachloros mirabilis</taxon>
    </lineage>
</organism>
<sequence>MAIFWGWQGIQPGQSATPPLQGGFEFALIGDLPYTPEQAQQFQRLITDVNQTQAAFVIHDGDIKSSIVPCQDTLFLDRRRLFQQFQAPFVLVPGDNDWTDCHRTGEDPEERLAKVRSLFFDSDNGLKSFALNLTHQSEKPQFREYVENVRWRYGSVLFAGIHVVGSNNNLGRSASGDAEYRRRNEANLDWLKQAFAVAQQPDYDALVLIIHANPNFGRGLDSGNNGFRDFLQVLETQTTDFSKPVVLVHGDSHYFQIDKPLVNHKTKQRLMHFTRVETFGDPDVHWVSGRFDPSLPQKFQFEPRVVTQNR</sequence>
<dbReference type="SUPFAM" id="SSF56300">
    <property type="entry name" value="Metallo-dependent phosphatases"/>
    <property type="match status" value="1"/>
</dbReference>
<reference evidence="1" key="1">
    <citation type="submission" date="2019-12" db="EMBL/GenBank/DDBJ databases">
        <title>High-Quality draft genome sequences of three cyanobacteria isolated from the limestone walls of the Old Cathedral of Coimbra.</title>
        <authorList>
            <person name="Tiago I."/>
            <person name="Soares F."/>
            <person name="Portugal A."/>
        </authorList>
    </citation>
    <scope>NUCLEOTIDE SEQUENCE [LARGE SCALE GENOMIC DNA]</scope>
    <source>
        <strain evidence="1">C</strain>
    </source>
</reference>
<gene>
    <name evidence="1" type="ORF">GS597_18360</name>
</gene>
<dbReference type="AlphaFoldDB" id="A0A8K2A9U8"/>
<protein>
    <recommendedName>
        <fullName evidence="3">Calcineurin-like phosphoesterase domain-containing protein</fullName>
    </recommendedName>
</protein>
<name>A0A8K2A9U8_9CYAN</name>
<accession>A0A8K2A9U8</accession>
<comment type="caution">
    <text evidence="1">The sequence shown here is derived from an EMBL/GenBank/DDBJ whole genome shotgun (WGS) entry which is preliminary data.</text>
</comment>